<evidence type="ECO:0000256" key="5">
    <source>
        <dbReference type="ARBA" id="ARBA00023304"/>
    </source>
</evidence>
<accession>A0ABR9RFN7</accession>
<keyword evidence="3" id="KW-0411">Iron-sulfur</keyword>
<evidence type="ECO:0000256" key="4">
    <source>
        <dbReference type="ARBA" id="ARBA00023239"/>
    </source>
</evidence>
<dbReference type="PROSITE" id="PS00886">
    <property type="entry name" value="ILVD_EDD_1"/>
    <property type="match status" value="1"/>
</dbReference>
<keyword evidence="2" id="KW-0001">2Fe-2S</keyword>
<evidence type="ECO:0000313" key="9">
    <source>
        <dbReference type="Proteomes" id="UP000806211"/>
    </source>
</evidence>
<dbReference type="Proteomes" id="UP000806211">
    <property type="component" value="Unassembled WGS sequence"/>
</dbReference>
<dbReference type="InterPro" id="IPR037237">
    <property type="entry name" value="IlvD/EDD_N"/>
</dbReference>
<name>A0ABR9RFN7_9FIRM</name>
<sequence length="587" mass="63862">MGDYKCNGSCTTACNCSQNERFLWPQFDALQLAIGWTESDIQKKQVLVEDVLGDSHPGSAHLGRLSEQVQIGVYESGGKPGRFHTTDICDGCAQGHDGMNYILASRESIADMVELHGRFVPWDGLVLLSSCDKSIPGHLKAAARLNLPTVFVPGGSMRPSRNMTSDIDEIGDLTLRQERDRDNPAVKRDVRNYKLTACPSVGACQMYGTASTMQSLAEAMGVALPGSALAPATMRDIDTYARNAGKAVMNLIQKGITFDQIVTKEALINTIIIHCAVGGSTNAMIHIPDLARELGIDLPVELFDEINHKIPHIANILPSGKYPTECMWFAGGIPAVQWRMRKHLNLDVMTCTGMTLGENLECLAKDDFFERNVGYLANYKLNVDDVLLPEEKIKENGSVAVLKGNIATEGAVVKYAAIAENMRVHEEPARVFDSEEDCYYAVIDKKVKPGDVLIIRYEGPRGSGMPEMLMTTEAIVSDKDLSGTVSLVTDGRFSGATRGPAIGHVSPEAAAGGEIAYIKDGDIICFDIPKRTLNVVGCEGEKMSPEQVAAVFEQRKKVMQLKSLGVRKGVFKKYTEHARSAMQGAGM</sequence>
<keyword evidence="9" id="KW-1185">Reference proteome</keyword>
<feature type="domain" description="Dihydroxy-acid/6-phosphogluconate dehydratase C-terminal" evidence="7">
    <location>
        <begin position="390"/>
        <end position="585"/>
    </location>
</feature>
<comment type="caution">
    <text evidence="8">The sequence shown here is derived from an EMBL/GenBank/DDBJ whole genome shotgun (WGS) entry which is preliminary data.</text>
</comment>
<dbReference type="EMBL" id="JADCKF010000016">
    <property type="protein sequence ID" value="MBE5057175.1"/>
    <property type="molecule type" value="Genomic_DNA"/>
</dbReference>
<proteinExistence type="inferred from homology"/>
<dbReference type="InterPro" id="IPR056740">
    <property type="entry name" value="ILV_EDD_C"/>
</dbReference>
<evidence type="ECO:0000313" key="8">
    <source>
        <dbReference type="EMBL" id="MBE5057175.1"/>
    </source>
</evidence>
<dbReference type="RefSeq" id="WP_193539093.1">
    <property type="nucleotide sequence ID" value="NZ_JADCKF010000016.1"/>
</dbReference>
<dbReference type="InterPro" id="IPR000581">
    <property type="entry name" value="ILV_EDD_N"/>
</dbReference>
<organism evidence="8 9">
    <name type="scientific">Pseudoflavonifractor gallinarum</name>
    <dbReference type="NCBI Taxonomy" id="2779352"/>
    <lineage>
        <taxon>Bacteria</taxon>
        <taxon>Bacillati</taxon>
        <taxon>Bacillota</taxon>
        <taxon>Clostridia</taxon>
        <taxon>Eubacteriales</taxon>
        <taxon>Oscillospiraceae</taxon>
        <taxon>Pseudoflavonifractor</taxon>
    </lineage>
</organism>
<evidence type="ECO:0000256" key="3">
    <source>
        <dbReference type="ARBA" id="ARBA00023014"/>
    </source>
</evidence>
<evidence type="ECO:0000256" key="2">
    <source>
        <dbReference type="ARBA" id="ARBA00022714"/>
    </source>
</evidence>
<dbReference type="Pfam" id="PF00920">
    <property type="entry name" value="ILVD_EDD_N"/>
    <property type="match status" value="1"/>
</dbReference>
<keyword evidence="2" id="KW-0408">Iron</keyword>
<keyword evidence="4" id="KW-0456">Lyase</keyword>
<keyword evidence="5" id="KW-0028">Amino-acid biosynthesis</keyword>
<feature type="domain" description="Dihydroxy-acid/6-phosphogluconate dehydratase N-terminal" evidence="6">
    <location>
        <begin position="44"/>
        <end position="359"/>
    </location>
</feature>
<gene>
    <name evidence="8" type="ORF">INF37_14435</name>
</gene>
<evidence type="ECO:0000259" key="6">
    <source>
        <dbReference type="Pfam" id="PF00920"/>
    </source>
</evidence>
<dbReference type="Pfam" id="PF24877">
    <property type="entry name" value="ILV_EDD_C"/>
    <property type="match status" value="1"/>
</dbReference>
<protein>
    <submittedName>
        <fullName evidence="8">Dihydroxy-acid dehydratase</fullName>
    </submittedName>
</protein>
<dbReference type="InterPro" id="IPR042096">
    <property type="entry name" value="Dihydro-acid_dehy_C"/>
</dbReference>
<keyword evidence="2" id="KW-0479">Metal-binding</keyword>
<reference evidence="8 9" key="1">
    <citation type="submission" date="2020-10" db="EMBL/GenBank/DDBJ databases">
        <title>ChiBAC.</title>
        <authorList>
            <person name="Zenner C."/>
            <person name="Hitch T.C.A."/>
            <person name="Clavel T."/>
        </authorList>
    </citation>
    <scope>NUCLEOTIDE SEQUENCE [LARGE SCALE GENOMIC DNA]</scope>
    <source>
        <strain evidence="8 9">DSM 107456</strain>
    </source>
</reference>
<dbReference type="InterPro" id="IPR020558">
    <property type="entry name" value="DiOHA_6PGluconate_deHydtase_CS"/>
</dbReference>
<dbReference type="SUPFAM" id="SSF143975">
    <property type="entry name" value="IlvD/EDD N-terminal domain-like"/>
    <property type="match status" value="1"/>
</dbReference>
<dbReference type="PANTHER" id="PTHR43661:SF3">
    <property type="entry name" value="D-XYLONATE DEHYDRATASE YAGF-RELATED"/>
    <property type="match status" value="1"/>
</dbReference>
<dbReference type="PANTHER" id="PTHR43661">
    <property type="entry name" value="D-XYLONATE DEHYDRATASE"/>
    <property type="match status" value="1"/>
</dbReference>
<comment type="similarity">
    <text evidence="1">Belongs to the IlvD/Edd family.</text>
</comment>
<dbReference type="SUPFAM" id="SSF52016">
    <property type="entry name" value="LeuD/IlvD-like"/>
    <property type="match status" value="1"/>
</dbReference>
<dbReference type="Gene3D" id="3.50.30.80">
    <property type="entry name" value="IlvD/EDD C-terminal domain-like"/>
    <property type="match status" value="1"/>
</dbReference>
<evidence type="ECO:0000259" key="7">
    <source>
        <dbReference type="Pfam" id="PF24877"/>
    </source>
</evidence>
<dbReference type="PROSITE" id="PS00887">
    <property type="entry name" value="ILVD_EDD_2"/>
    <property type="match status" value="1"/>
</dbReference>
<keyword evidence="5" id="KW-0100">Branched-chain amino acid biosynthesis</keyword>
<evidence type="ECO:0000256" key="1">
    <source>
        <dbReference type="ARBA" id="ARBA00006486"/>
    </source>
</evidence>